<name>A0A085G544_EWIA3</name>
<organism evidence="2 3">
    <name type="scientific">Ewingella americana (strain ATCC 33852 / DSM 4580 / CCUG 14506 / JCM 5911 / LMG 7869 / NCTC 12157 / CDC 1468-78)</name>
    <dbReference type="NCBI Taxonomy" id="910964"/>
    <lineage>
        <taxon>Bacteria</taxon>
        <taxon>Pseudomonadati</taxon>
        <taxon>Pseudomonadota</taxon>
        <taxon>Gammaproteobacteria</taxon>
        <taxon>Enterobacterales</taxon>
        <taxon>Yersiniaceae</taxon>
        <taxon>Ewingella</taxon>
    </lineage>
</organism>
<dbReference type="OrthoDB" id="6465216at2"/>
<reference evidence="2 3" key="1">
    <citation type="submission" date="2014-05" db="EMBL/GenBank/DDBJ databases">
        <title>ATOL: Assembling a taxonomically balanced genome-scale reconstruction of the evolutionary history of the Enterobacteriaceae.</title>
        <authorList>
            <person name="Plunkett G.III."/>
            <person name="Neeno-Eckwall E.C."/>
            <person name="Glasner J.D."/>
            <person name="Perna N.T."/>
        </authorList>
    </citation>
    <scope>NUCLEOTIDE SEQUENCE [LARGE SCALE GENOMIC DNA]</scope>
    <source>
        <strain evidence="2 3">ATCC 33852</strain>
    </source>
</reference>
<dbReference type="AlphaFoldDB" id="A0A085G544"/>
<feature type="transmembrane region" description="Helical" evidence="1">
    <location>
        <begin position="20"/>
        <end position="38"/>
    </location>
</feature>
<dbReference type="EMBL" id="JMPJ01000066">
    <property type="protein sequence ID" value="KFC78839.1"/>
    <property type="molecule type" value="Genomic_DNA"/>
</dbReference>
<dbReference type="GeneID" id="78382062"/>
<sequence>MKELSVVEMNAVSGAGWGPWAGAGVGFVSGILTLSLIAKVTNQMPENRTHSQYQNDLGTLAASTVLGAISGAIAEAR</sequence>
<keyword evidence="1" id="KW-0472">Membrane</keyword>
<keyword evidence="1" id="KW-0812">Transmembrane</keyword>
<protein>
    <submittedName>
        <fullName evidence="2">Uncharacterized protein</fullName>
    </submittedName>
</protein>
<proteinExistence type="predicted"/>
<evidence type="ECO:0000313" key="2">
    <source>
        <dbReference type="EMBL" id="KFC78839.1"/>
    </source>
</evidence>
<evidence type="ECO:0000313" key="3">
    <source>
        <dbReference type="Proteomes" id="UP000028640"/>
    </source>
</evidence>
<evidence type="ECO:0000256" key="1">
    <source>
        <dbReference type="SAM" id="Phobius"/>
    </source>
</evidence>
<comment type="caution">
    <text evidence="2">The sequence shown here is derived from an EMBL/GenBank/DDBJ whole genome shotgun (WGS) entry which is preliminary data.</text>
</comment>
<dbReference type="RefSeq" id="WP_128124388.1">
    <property type="nucleotide sequence ID" value="NZ_JMPJ01000066.1"/>
</dbReference>
<keyword evidence="3" id="KW-1185">Reference proteome</keyword>
<dbReference type="Proteomes" id="UP000028640">
    <property type="component" value="Unassembled WGS sequence"/>
</dbReference>
<accession>A0A085G544</accession>
<keyword evidence="1" id="KW-1133">Transmembrane helix</keyword>
<gene>
    <name evidence="2" type="ORF">GEAM_3402</name>
</gene>